<accession>A0A2U2BSC9</accession>
<organism evidence="2 3">
    <name type="scientific">Marinicauda salina</name>
    <dbReference type="NCBI Taxonomy" id="2135793"/>
    <lineage>
        <taxon>Bacteria</taxon>
        <taxon>Pseudomonadati</taxon>
        <taxon>Pseudomonadota</taxon>
        <taxon>Alphaproteobacteria</taxon>
        <taxon>Maricaulales</taxon>
        <taxon>Maricaulaceae</taxon>
        <taxon>Marinicauda</taxon>
    </lineage>
</organism>
<dbReference type="AlphaFoldDB" id="A0A2U2BSC9"/>
<evidence type="ECO:0000313" key="3">
    <source>
        <dbReference type="Proteomes" id="UP000245168"/>
    </source>
</evidence>
<gene>
    <name evidence="2" type="ORF">DDZ18_11610</name>
</gene>
<protein>
    <submittedName>
        <fullName evidence="2">Peptidase S1</fullName>
    </submittedName>
</protein>
<feature type="region of interest" description="Disordered" evidence="1">
    <location>
        <begin position="1"/>
        <end position="56"/>
    </location>
</feature>
<name>A0A2U2BSC9_9PROT</name>
<keyword evidence="3" id="KW-1185">Reference proteome</keyword>
<dbReference type="EMBL" id="QEXV01000005">
    <property type="protein sequence ID" value="PWE16888.1"/>
    <property type="molecule type" value="Genomic_DNA"/>
</dbReference>
<sequence length="150" mass="15787">MGRTAGGSTAAAQSGPDWSRPARYGDISLSSGFRSDPRRVSVVSGGRNRASDTASGCRGWVATAPDVQLTYQAGSVLPLILSVDSTSDTTLLVNDPNGRWHCDDDGGNDGLNPALTFSEPLSGVYDIWIGSYRQGENAQATLSISELYSE</sequence>
<dbReference type="OrthoDB" id="5973611at2"/>
<reference evidence="3" key="1">
    <citation type="submission" date="2018-05" db="EMBL/GenBank/DDBJ databases">
        <authorList>
            <person name="Liu B.-T."/>
        </authorList>
    </citation>
    <scope>NUCLEOTIDE SEQUENCE [LARGE SCALE GENOMIC DNA]</scope>
    <source>
        <strain evidence="3">WD6-1</strain>
    </source>
</reference>
<evidence type="ECO:0000313" key="2">
    <source>
        <dbReference type="EMBL" id="PWE16888.1"/>
    </source>
</evidence>
<evidence type="ECO:0000256" key="1">
    <source>
        <dbReference type="SAM" id="MobiDB-lite"/>
    </source>
</evidence>
<dbReference type="Proteomes" id="UP000245168">
    <property type="component" value="Unassembled WGS sequence"/>
</dbReference>
<comment type="caution">
    <text evidence="2">The sequence shown here is derived from an EMBL/GenBank/DDBJ whole genome shotgun (WGS) entry which is preliminary data.</text>
</comment>
<proteinExistence type="predicted"/>
<feature type="compositionally biased region" description="Low complexity" evidence="1">
    <location>
        <begin position="1"/>
        <end position="15"/>
    </location>
</feature>